<gene>
    <name evidence="1" type="ORF">BN2476_700080</name>
</gene>
<dbReference type="EMBL" id="CYGY02000070">
    <property type="protein sequence ID" value="SIT49724.1"/>
    <property type="molecule type" value="Genomic_DNA"/>
</dbReference>
<accession>A0A1N7SQQ5</accession>
<dbReference type="AlphaFoldDB" id="A0A1N7SQQ5"/>
<dbReference type="Proteomes" id="UP000195569">
    <property type="component" value="Unassembled WGS sequence"/>
</dbReference>
<comment type="caution">
    <text evidence="1">The sequence shown here is derived from an EMBL/GenBank/DDBJ whole genome shotgun (WGS) entry which is preliminary data.</text>
</comment>
<reference evidence="1" key="1">
    <citation type="submission" date="2016-12" db="EMBL/GenBank/DDBJ databases">
        <authorList>
            <person name="Moulin L."/>
        </authorList>
    </citation>
    <scope>NUCLEOTIDE SEQUENCE [LARGE SCALE GENOMIC DNA]</scope>
    <source>
        <strain evidence="1">STM 7183</strain>
    </source>
</reference>
<proteinExistence type="predicted"/>
<name>A0A1N7SQQ5_9BURK</name>
<evidence type="ECO:0000313" key="2">
    <source>
        <dbReference type="Proteomes" id="UP000195569"/>
    </source>
</evidence>
<keyword evidence="2" id="KW-1185">Reference proteome</keyword>
<sequence>MREKLSAEAYPARTSNTSGYAFGKTLIRFGKPGLSTEMRRPC</sequence>
<evidence type="ECO:0000313" key="1">
    <source>
        <dbReference type="EMBL" id="SIT49724.1"/>
    </source>
</evidence>
<organism evidence="1 2">
    <name type="scientific">Paraburkholderia piptadeniae</name>
    <dbReference type="NCBI Taxonomy" id="1701573"/>
    <lineage>
        <taxon>Bacteria</taxon>
        <taxon>Pseudomonadati</taxon>
        <taxon>Pseudomonadota</taxon>
        <taxon>Betaproteobacteria</taxon>
        <taxon>Burkholderiales</taxon>
        <taxon>Burkholderiaceae</taxon>
        <taxon>Paraburkholderia</taxon>
    </lineage>
</organism>
<protein>
    <submittedName>
        <fullName evidence="1">Uncharacterized protein</fullName>
    </submittedName>
</protein>